<evidence type="ECO:0000313" key="5">
    <source>
        <dbReference type="Proteomes" id="UP000187609"/>
    </source>
</evidence>
<dbReference type="CDD" id="cd23509">
    <property type="entry name" value="Gnk2-like"/>
    <property type="match status" value="2"/>
</dbReference>
<keyword evidence="1" id="KW-0732">Signal</keyword>
<dbReference type="PANTHER" id="PTHR32099:SF97">
    <property type="entry name" value="CYSTEINE-RICH RECEPTOR-LIKE PROTEIN KINASE 9"/>
    <property type="match status" value="1"/>
</dbReference>
<dbReference type="AlphaFoldDB" id="A0A1J6I8L7"/>
<proteinExistence type="predicted"/>
<accession>A0A1J6I8L7</accession>
<keyword evidence="2" id="KW-0677">Repeat</keyword>
<dbReference type="SMR" id="A0A1J6I8L7"/>
<feature type="non-terminal residue" evidence="4">
    <location>
        <position position="203"/>
    </location>
</feature>
<reference evidence="4" key="1">
    <citation type="submission" date="2016-11" db="EMBL/GenBank/DDBJ databases">
        <title>The genome of Nicotiana attenuata.</title>
        <authorList>
            <person name="Xu S."/>
            <person name="Brockmoeller T."/>
            <person name="Gaquerel E."/>
            <person name="Navarro A."/>
            <person name="Kuhl H."/>
            <person name="Gase K."/>
            <person name="Ling Z."/>
            <person name="Zhou W."/>
            <person name="Kreitzer C."/>
            <person name="Stanke M."/>
            <person name="Tang H."/>
            <person name="Lyons E."/>
            <person name="Pandey P."/>
            <person name="Pandey S.P."/>
            <person name="Timmermann B."/>
            <person name="Baldwin I.T."/>
        </authorList>
    </citation>
    <scope>NUCLEOTIDE SEQUENCE [LARGE SCALE GENOMIC DNA]</scope>
    <source>
        <strain evidence="4">UT</strain>
    </source>
</reference>
<sequence length="203" mass="22587">FSPNSAYDTNLNTLVLLSTLSQNMDSYGFYNTSIGQNPDKVSVIAQCRGDVESQTCRNCITNATLKILEVCPYKKSGFGYYDGCTLRYSNESIIGTVSNNPLVFIYNTANVSSPDEFMQEDLRTLLVSLQSKRKFARNSTHGPDFQTIHALVQCTADLSAEECFNCLRTGYESLPTCPCYGKLYATVLMPSCNFIFQVNPFSN</sequence>
<gene>
    <name evidence="4" type="primary">CRK26</name>
    <name evidence="4" type="ORF">A4A49_59922</name>
</gene>
<dbReference type="OMA" id="FLMISAQ"/>
<dbReference type="STRING" id="49451.A0A1J6I8L7"/>
<evidence type="ECO:0000256" key="1">
    <source>
        <dbReference type="ARBA" id="ARBA00022729"/>
    </source>
</evidence>
<dbReference type="Proteomes" id="UP000187609">
    <property type="component" value="Unassembled WGS sequence"/>
</dbReference>
<dbReference type="EMBL" id="MJEQ01037189">
    <property type="protein sequence ID" value="OIT01341.1"/>
    <property type="molecule type" value="Genomic_DNA"/>
</dbReference>
<dbReference type="Gramene" id="OIT01341">
    <property type="protein sequence ID" value="OIT01341"/>
    <property type="gene ID" value="A4A49_59922"/>
</dbReference>
<organism evidence="4 5">
    <name type="scientific">Nicotiana attenuata</name>
    <name type="common">Coyote tobacco</name>
    <dbReference type="NCBI Taxonomy" id="49451"/>
    <lineage>
        <taxon>Eukaryota</taxon>
        <taxon>Viridiplantae</taxon>
        <taxon>Streptophyta</taxon>
        <taxon>Embryophyta</taxon>
        <taxon>Tracheophyta</taxon>
        <taxon>Spermatophyta</taxon>
        <taxon>Magnoliopsida</taxon>
        <taxon>eudicotyledons</taxon>
        <taxon>Gunneridae</taxon>
        <taxon>Pentapetalae</taxon>
        <taxon>asterids</taxon>
        <taxon>lamiids</taxon>
        <taxon>Solanales</taxon>
        <taxon>Solanaceae</taxon>
        <taxon>Nicotianoideae</taxon>
        <taxon>Nicotianeae</taxon>
        <taxon>Nicotiana</taxon>
    </lineage>
</organism>
<feature type="non-terminal residue" evidence="4">
    <location>
        <position position="1"/>
    </location>
</feature>
<evidence type="ECO:0000259" key="3">
    <source>
        <dbReference type="PROSITE" id="PS51473"/>
    </source>
</evidence>
<dbReference type="GO" id="GO:0016301">
    <property type="term" value="F:kinase activity"/>
    <property type="evidence" value="ECO:0007669"/>
    <property type="project" value="UniProtKB-KW"/>
</dbReference>
<evidence type="ECO:0000256" key="2">
    <source>
        <dbReference type="ARBA" id="ARBA00022737"/>
    </source>
</evidence>
<keyword evidence="5" id="KW-1185">Reference proteome</keyword>
<evidence type="ECO:0000313" key="4">
    <source>
        <dbReference type="EMBL" id="OIT01341.1"/>
    </source>
</evidence>
<feature type="domain" description="Gnk2-homologous" evidence="3">
    <location>
        <begin position="1"/>
        <end position="93"/>
    </location>
</feature>
<dbReference type="InterPro" id="IPR002902">
    <property type="entry name" value="GNK2"/>
</dbReference>
<name>A0A1J6I8L7_NICAT</name>
<dbReference type="InterPro" id="IPR038408">
    <property type="entry name" value="GNK2_sf"/>
</dbReference>
<feature type="domain" description="Gnk2-homologous" evidence="3">
    <location>
        <begin position="99"/>
        <end position="201"/>
    </location>
</feature>
<dbReference type="Gene3D" id="3.30.430.20">
    <property type="entry name" value="Gnk2 domain, C-X8-C-X2-C motif"/>
    <property type="match status" value="2"/>
</dbReference>
<dbReference type="PROSITE" id="PS51473">
    <property type="entry name" value="GNK2"/>
    <property type="match status" value="2"/>
</dbReference>
<dbReference type="Pfam" id="PF01657">
    <property type="entry name" value="Stress-antifung"/>
    <property type="match status" value="2"/>
</dbReference>
<comment type="caution">
    <text evidence="4">The sequence shown here is derived from an EMBL/GenBank/DDBJ whole genome shotgun (WGS) entry which is preliminary data.</text>
</comment>
<protein>
    <submittedName>
        <fullName evidence="4">Cysteine-rich receptor-like protein kinase 26</fullName>
    </submittedName>
</protein>
<dbReference type="PANTHER" id="PTHR32099">
    <property type="entry name" value="CYSTEINE-RICH REPEAT SECRETORY PROTEIN"/>
    <property type="match status" value="1"/>
</dbReference>